<dbReference type="Gene3D" id="1.10.260.40">
    <property type="entry name" value="lambda repressor-like DNA-binding domains"/>
    <property type="match status" value="1"/>
</dbReference>
<keyword evidence="2" id="KW-0238">DNA-binding</keyword>
<keyword evidence="3" id="KW-0804">Transcription</keyword>
<dbReference type="GO" id="GO:0003700">
    <property type="term" value="F:DNA-binding transcription factor activity"/>
    <property type="evidence" value="ECO:0007669"/>
    <property type="project" value="TreeGrafter"/>
</dbReference>
<dbReference type="InterPro" id="IPR046335">
    <property type="entry name" value="LacI/GalR-like_sensor"/>
</dbReference>
<dbReference type="SUPFAM" id="SSF47413">
    <property type="entry name" value="lambda repressor-like DNA-binding domains"/>
    <property type="match status" value="1"/>
</dbReference>
<gene>
    <name evidence="6" type="ORF">C7450_103475</name>
</gene>
<dbReference type="SUPFAM" id="SSF53822">
    <property type="entry name" value="Periplasmic binding protein-like I"/>
    <property type="match status" value="1"/>
</dbReference>
<name>A0A2V3UBR2_9HYPH</name>
<dbReference type="PROSITE" id="PS50932">
    <property type="entry name" value="HTH_LACI_2"/>
    <property type="match status" value="1"/>
</dbReference>
<dbReference type="Proteomes" id="UP000248021">
    <property type="component" value="Unassembled WGS sequence"/>
</dbReference>
<evidence type="ECO:0000313" key="7">
    <source>
        <dbReference type="Proteomes" id="UP000248021"/>
    </source>
</evidence>
<dbReference type="AlphaFoldDB" id="A0A2V3UBR2"/>
<dbReference type="PANTHER" id="PTHR30146:SF109">
    <property type="entry name" value="HTH-TYPE TRANSCRIPTIONAL REGULATOR GALS"/>
    <property type="match status" value="1"/>
</dbReference>
<evidence type="ECO:0000256" key="4">
    <source>
        <dbReference type="SAM" id="MobiDB-lite"/>
    </source>
</evidence>
<dbReference type="InterPro" id="IPR028082">
    <property type="entry name" value="Peripla_BP_I"/>
</dbReference>
<feature type="compositionally biased region" description="Polar residues" evidence="4">
    <location>
        <begin position="1"/>
        <end position="12"/>
    </location>
</feature>
<dbReference type="PRINTS" id="PR00036">
    <property type="entry name" value="HTHLACI"/>
</dbReference>
<feature type="region of interest" description="Disordered" evidence="4">
    <location>
        <begin position="1"/>
        <end position="24"/>
    </location>
</feature>
<dbReference type="PANTHER" id="PTHR30146">
    <property type="entry name" value="LACI-RELATED TRANSCRIPTIONAL REPRESSOR"/>
    <property type="match status" value="1"/>
</dbReference>
<comment type="caution">
    <text evidence="6">The sequence shown here is derived from an EMBL/GenBank/DDBJ whole genome shotgun (WGS) entry which is preliminary data.</text>
</comment>
<dbReference type="EMBL" id="QJJK01000003">
    <property type="protein sequence ID" value="PXW61953.1"/>
    <property type="molecule type" value="Genomic_DNA"/>
</dbReference>
<sequence>MPPRDTASTSPTREAASPQARPRHRATLKDVARLAGVSPMTVSNVVNGTLRGYNEETRDRVLQAVERANYRPDIAARSLRTDRRMAVGMLVVQNGRRFLADPYITSLIDGLCAGLNQRGYSLVLQGLHVDDLASASLIQQLQTDGLCVLMSGNFMANTAFRGTLKAMGQPIVMFQQPEPDPEGDICSLRQDDFEGGRGVCEHLVQRGARHIVAIVPELDWPAMQARVAGARSFIETSRTRSKLTVLTSTDESASATQGALEGFIASNAQFDAIFAGNDQMAIAAHRLLTRRQVRIPEDVMVAGFNGLEFIDYFGTRLTTVRSPAFELGQLGAYHMVKRIETGSFDTRAITLPTALMIGTTS</sequence>
<reference evidence="6 7" key="1">
    <citation type="submission" date="2018-05" db="EMBL/GenBank/DDBJ databases">
        <title>Genomic Encyclopedia of Type Strains, Phase IV (KMG-IV): sequencing the most valuable type-strain genomes for metagenomic binning, comparative biology and taxonomic classification.</title>
        <authorList>
            <person name="Goeker M."/>
        </authorList>
    </citation>
    <scope>NUCLEOTIDE SEQUENCE [LARGE SCALE GENOMIC DNA]</scope>
    <source>
        <strain evidence="6 7">DSM 6462</strain>
    </source>
</reference>
<dbReference type="Pfam" id="PF13377">
    <property type="entry name" value="Peripla_BP_3"/>
    <property type="match status" value="1"/>
</dbReference>
<dbReference type="SMART" id="SM00354">
    <property type="entry name" value="HTH_LACI"/>
    <property type="match status" value="1"/>
</dbReference>
<evidence type="ECO:0000256" key="2">
    <source>
        <dbReference type="ARBA" id="ARBA00023125"/>
    </source>
</evidence>
<dbReference type="InterPro" id="IPR010982">
    <property type="entry name" value="Lambda_DNA-bd_dom_sf"/>
</dbReference>
<accession>A0A2V3UBR2</accession>
<dbReference type="CDD" id="cd06267">
    <property type="entry name" value="PBP1_LacI_sugar_binding-like"/>
    <property type="match status" value="1"/>
</dbReference>
<dbReference type="Pfam" id="PF00356">
    <property type="entry name" value="LacI"/>
    <property type="match status" value="1"/>
</dbReference>
<evidence type="ECO:0000256" key="1">
    <source>
        <dbReference type="ARBA" id="ARBA00023015"/>
    </source>
</evidence>
<dbReference type="Gene3D" id="3.40.50.2300">
    <property type="match status" value="2"/>
</dbReference>
<organism evidence="6 7">
    <name type="scientific">Chelatococcus asaccharovorans</name>
    <dbReference type="NCBI Taxonomy" id="28210"/>
    <lineage>
        <taxon>Bacteria</taxon>
        <taxon>Pseudomonadati</taxon>
        <taxon>Pseudomonadota</taxon>
        <taxon>Alphaproteobacteria</taxon>
        <taxon>Hyphomicrobiales</taxon>
        <taxon>Chelatococcaceae</taxon>
        <taxon>Chelatococcus</taxon>
    </lineage>
</organism>
<dbReference type="PROSITE" id="PS00356">
    <property type="entry name" value="HTH_LACI_1"/>
    <property type="match status" value="1"/>
</dbReference>
<protein>
    <submittedName>
        <fullName evidence="6">LacI family transcriptional regulator</fullName>
    </submittedName>
</protein>
<dbReference type="GO" id="GO:0000976">
    <property type="term" value="F:transcription cis-regulatory region binding"/>
    <property type="evidence" value="ECO:0007669"/>
    <property type="project" value="TreeGrafter"/>
</dbReference>
<dbReference type="CDD" id="cd01392">
    <property type="entry name" value="HTH_LacI"/>
    <property type="match status" value="1"/>
</dbReference>
<evidence type="ECO:0000256" key="3">
    <source>
        <dbReference type="ARBA" id="ARBA00023163"/>
    </source>
</evidence>
<evidence type="ECO:0000313" key="6">
    <source>
        <dbReference type="EMBL" id="PXW61953.1"/>
    </source>
</evidence>
<evidence type="ECO:0000259" key="5">
    <source>
        <dbReference type="PROSITE" id="PS50932"/>
    </source>
</evidence>
<dbReference type="InterPro" id="IPR000843">
    <property type="entry name" value="HTH_LacI"/>
</dbReference>
<keyword evidence="7" id="KW-1185">Reference proteome</keyword>
<feature type="domain" description="HTH lacI-type" evidence="5">
    <location>
        <begin position="26"/>
        <end position="81"/>
    </location>
</feature>
<keyword evidence="1" id="KW-0805">Transcription regulation</keyword>
<proteinExistence type="predicted"/>